<feature type="compositionally biased region" description="Basic and acidic residues" evidence="2">
    <location>
        <begin position="789"/>
        <end position="803"/>
    </location>
</feature>
<feature type="compositionally biased region" description="Basic and acidic residues" evidence="2">
    <location>
        <begin position="751"/>
        <end position="775"/>
    </location>
</feature>
<feature type="compositionally biased region" description="Polar residues" evidence="2">
    <location>
        <begin position="926"/>
        <end position="952"/>
    </location>
</feature>
<feature type="compositionally biased region" description="Basic and acidic residues" evidence="2">
    <location>
        <begin position="184"/>
        <end position="193"/>
    </location>
</feature>
<feature type="region of interest" description="Disordered" evidence="2">
    <location>
        <begin position="477"/>
        <end position="504"/>
    </location>
</feature>
<feature type="compositionally biased region" description="Polar residues" evidence="2">
    <location>
        <begin position="20"/>
        <end position="40"/>
    </location>
</feature>
<feature type="region of interest" description="Disordered" evidence="2">
    <location>
        <begin position="416"/>
        <end position="436"/>
    </location>
</feature>
<evidence type="ECO:0000256" key="2">
    <source>
        <dbReference type="SAM" id="MobiDB-lite"/>
    </source>
</evidence>
<feature type="region of interest" description="Disordered" evidence="2">
    <location>
        <begin position="751"/>
        <end position="1013"/>
    </location>
</feature>
<feature type="domain" description="Mitochondria-eating protein C-terminal" evidence="3">
    <location>
        <begin position="1060"/>
        <end position="1130"/>
    </location>
</feature>
<feature type="coiled-coil region" evidence="1">
    <location>
        <begin position="628"/>
        <end position="655"/>
    </location>
</feature>
<organism evidence="4 5">
    <name type="scientific">Magallana gigas</name>
    <name type="common">Pacific oyster</name>
    <name type="synonym">Crassostrea gigas</name>
    <dbReference type="NCBI Taxonomy" id="29159"/>
    <lineage>
        <taxon>Eukaryota</taxon>
        <taxon>Metazoa</taxon>
        <taxon>Spiralia</taxon>
        <taxon>Lophotrochozoa</taxon>
        <taxon>Mollusca</taxon>
        <taxon>Bivalvia</taxon>
        <taxon>Autobranchia</taxon>
        <taxon>Pteriomorphia</taxon>
        <taxon>Ostreida</taxon>
        <taxon>Ostreoidea</taxon>
        <taxon>Ostreidae</taxon>
        <taxon>Magallana</taxon>
    </lineage>
</organism>
<feature type="compositionally biased region" description="Basic and acidic residues" evidence="2">
    <location>
        <begin position="880"/>
        <end position="925"/>
    </location>
</feature>
<feature type="compositionally biased region" description="Basic and acidic residues" evidence="2">
    <location>
        <begin position="309"/>
        <end position="324"/>
    </location>
</feature>
<feature type="compositionally biased region" description="Polar residues" evidence="2">
    <location>
        <begin position="1"/>
        <end position="10"/>
    </location>
</feature>
<dbReference type="InterPro" id="IPR031981">
    <property type="entry name" value="MIEAP_C"/>
</dbReference>
<feature type="compositionally biased region" description="Basic and acidic residues" evidence="2">
    <location>
        <begin position="967"/>
        <end position="989"/>
    </location>
</feature>
<dbReference type="Pfam" id="PF16026">
    <property type="entry name" value="MIEAP"/>
    <property type="match status" value="1"/>
</dbReference>
<dbReference type="AlphaFoldDB" id="A0A8W8KIX6"/>
<keyword evidence="1" id="KW-0175">Coiled coil</keyword>
<dbReference type="OrthoDB" id="6202902at2759"/>
<protein>
    <recommendedName>
        <fullName evidence="3">Mitochondria-eating protein C-terminal domain-containing protein</fullName>
    </recommendedName>
</protein>
<proteinExistence type="predicted"/>
<keyword evidence="5" id="KW-1185">Reference proteome</keyword>
<reference evidence="4" key="1">
    <citation type="submission" date="2022-08" db="UniProtKB">
        <authorList>
            <consortium name="EnsemblMetazoa"/>
        </authorList>
    </citation>
    <scope>IDENTIFICATION</scope>
    <source>
        <strain evidence="4">05x7-T-G4-1.051#20</strain>
    </source>
</reference>
<feature type="compositionally biased region" description="Basic and acidic residues" evidence="2">
    <location>
        <begin position="206"/>
        <end position="225"/>
    </location>
</feature>
<feature type="compositionally biased region" description="Polar residues" evidence="2">
    <location>
        <begin position="271"/>
        <end position="292"/>
    </location>
</feature>
<name>A0A8W8KIX6_MAGGI</name>
<accession>A0A8W8KIX6</accession>
<feature type="region of interest" description="Disordered" evidence="2">
    <location>
        <begin position="1"/>
        <end position="355"/>
    </location>
</feature>
<feature type="compositionally biased region" description="Basic and acidic residues" evidence="2">
    <location>
        <begin position="996"/>
        <end position="1010"/>
    </location>
</feature>
<evidence type="ECO:0000259" key="3">
    <source>
        <dbReference type="Pfam" id="PF16026"/>
    </source>
</evidence>
<dbReference type="EnsemblMetazoa" id="G24111.4">
    <property type="protein sequence ID" value="G24111.4:cds"/>
    <property type="gene ID" value="G24111"/>
</dbReference>
<dbReference type="Proteomes" id="UP000005408">
    <property type="component" value="Unassembled WGS sequence"/>
</dbReference>
<feature type="compositionally biased region" description="Polar residues" evidence="2">
    <location>
        <begin position="147"/>
        <end position="182"/>
    </location>
</feature>
<evidence type="ECO:0000313" key="5">
    <source>
        <dbReference type="Proteomes" id="UP000005408"/>
    </source>
</evidence>
<evidence type="ECO:0000256" key="1">
    <source>
        <dbReference type="SAM" id="Coils"/>
    </source>
</evidence>
<feature type="compositionally biased region" description="Basic and acidic residues" evidence="2">
    <location>
        <begin position="86"/>
        <end position="105"/>
    </location>
</feature>
<feature type="compositionally biased region" description="Basic and acidic residues" evidence="2">
    <location>
        <begin position="244"/>
        <end position="258"/>
    </location>
</feature>
<feature type="compositionally biased region" description="Basic and acidic residues" evidence="2">
    <location>
        <begin position="56"/>
        <end position="75"/>
    </location>
</feature>
<evidence type="ECO:0000313" key="4">
    <source>
        <dbReference type="EnsemblMetazoa" id="G24111.4:cds"/>
    </source>
</evidence>
<feature type="compositionally biased region" description="Low complexity" evidence="2">
    <location>
        <begin position="125"/>
        <end position="141"/>
    </location>
</feature>
<sequence length="1138" mass="127187">MSEKTPTNADKGTEKATQEGDGSSTENTDQTDTSQSTERNSNLEEDRQNDQQLARDNGDLEQKLNFKEPPKETKEAGPPQGPEEPQQDHKIGSSPNHEPESKETRNPSPPPAFESGEPPSGNQEPGSPGTQQPSPSQTQSPADKTPIKQNTGQEPTEQKILQETQNPADASLEQNSGSQPPQEESPHEKHESDQQPTEPGLNNLPHSEKTDSKENIEMKKNDHTDSTPPTKLETAKVEASTTESEGKIPPDDTDHTDTKIQFQGSEDEAKATSNQQAELTITDETPMEQNVIYQRGETKESEMDLEPQNEERDESRGEKNDKPADPSVSTEMTGQEGEDQTLQTEPNQEQGEVDEHEVFQEQVEPDINVVFIETSDEPAIEDLLKNCQKYEDELRMGEILKGAVEEYKTLLKKAKETGCQKQKSTPPPSELNSVNAKERKQAPLLYTVIAFVSEKVPNYKRWREAVSEFIILTTLSQSEPPSSQKKRSNSQSGYQNKSKPSAKSYNNNIEKLLDQDWGPNRAPGPSVYNDYRHLFTCESVLRSTFPEADVFSLVDSKIRGPEDVPPELQHKALFNFLLSFNRKKYGVEPSDAWRDFGRLVLAEKQLDLARKAQGPDLHQNVIVKRLDFYKMQNELKEKTEEVEELSTRLSKFASQQLTEGNPNIADLSDTHRPTRLGEMYSQLFDDEWSEAFEAFKPKTEDEDDDIFPDTLYILQDLLTNIFDFCKDQSKSQKIFLEDSFALAIGLTEPQKGDAATKTDNTLDGKDAPKLDEKEQTGSVGDKGSSPGKSTEEEQVKEQDRETGGEGESSEQLSTPPVKEDEDVGKETSNKLETDKSEEVNKDSNSKNMQETPSHATQTDIERESSKTLETDEGNTTSPTDKTENGTDEHVEGERQDKNPEGCPKADEGNDVNKIDESAKLDENKGEQSTGDNGDSNGDQEIKNSGQGDPNQQTDKDTVGEEPSNETPIEKNQEVSEEGKTDTDKSDSSQKDPAQGPEKENKPPESKDYRKSAIYPTIDRHARDFRKAAASTSAKTKSKLFIATELPDLIADETVRADVRVLTYVRKCVELCWYMCMQDPPMVIISPQKGQLVDKALFSFHGRRGKIVEVCVWPALLLHDNGPLVCKGYVLPEERNRNR</sequence>
<feature type="compositionally biased region" description="Basic and acidic residues" evidence="2">
    <location>
        <begin position="859"/>
        <end position="869"/>
    </location>
</feature>
<feature type="compositionally biased region" description="Basic and acidic residues" evidence="2">
    <location>
        <begin position="824"/>
        <end position="844"/>
    </location>
</feature>
<feature type="compositionally biased region" description="Polar residues" evidence="2">
    <location>
        <begin position="340"/>
        <end position="350"/>
    </location>
</feature>
<feature type="compositionally biased region" description="Polar residues" evidence="2">
    <location>
        <begin position="845"/>
        <end position="858"/>
    </location>
</feature>
<feature type="compositionally biased region" description="Polar residues" evidence="2">
    <location>
        <begin position="419"/>
        <end position="435"/>
    </location>
</feature>